<evidence type="ECO:0000256" key="3">
    <source>
        <dbReference type="ARBA" id="ARBA00022741"/>
    </source>
</evidence>
<accession>A0A397IFB5</accession>
<evidence type="ECO:0000256" key="4">
    <source>
        <dbReference type="ARBA" id="ARBA00022777"/>
    </source>
</evidence>
<protein>
    <recommendedName>
        <fullName evidence="7">Protein kinase domain-containing protein</fullName>
    </recommendedName>
</protein>
<sequence length="364" mass="42021">MPSHTCISLKVLTRSGNRGVKELTLLENSFGEENNFGNWTSGNNEIDKLIQECQQTVATPDYIIEWISYDQFENVKYLQILERFGRHEIVLKRLNNSNSNNTHWFQEVTLSFTLDNTSQYLVKCYGLTKNPTNQDYILVLNYHHNDLRHFLKDNYQSLTLLQKYHIIDHIAYDRTTTWCISDLGVSGSVNKQLDGIYGNFPFASELLCNRNYTTKSDVYDLGIIMWETITGETPFSNHQFNSNSDFALAIISGYRPKIYESIPYEYATLMKQCWDANPNSRPDNYEKNTIINSQSIAFNISAQPRNATEEQLAYETKQFDFEIPEEFEQLSLNDVDNSNDSNDSQVDQEYGVAGPLNSGSHFRD</sequence>
<dbReference type="GO" id="GO:0006955">
    <property type="term" value="P:immune response"/>
    <property type="evidence" value="ECO:0007669"/>
    <property type="project" value="TreeGrafter"/>
</dbReference>
<keyword evidence="2" id="KW-0808">Transferase</keyword>
<dbReference type="SUPFAM" id="SSF56112">
    <property type="entry name" value="Protein kinase-like (PK-like)"/>
    <property type="match status" value="1"/>
</dbReference>
<keyword evidence="4" id="KW-0418">Kinase</keyword>
<proteinExistence type="predicted"/>
<evidence type="ECO:0000313" key="8">
    <source>
        <dbReference type="EMBL" id="RHZ74589.1"/>
    </source>
</evidence>
<keyword evidence="9" id="KW-1185">Reference proteome</keyword>
<feature type="region of interest" description="Disordered" evidence="6">
    <location>
        <begin position="332"/>
        <end position="364"/>
    </location>
</feature>
<dbReference type="InterPro" id="IPR001245">
    <property type="entry name" value="Ser-Thr/Tyr_kinase_cat_dom"/>
</dbReference>
<dbReference type="EMBL" id="PQFF01000205">
    <property type="protein sequence ID" value="RHZ74589.1"/>
    <property type="molecule type" value="Genomic_DNA"/>
</dbReference>
<evidence type="ECO:0000313" key="9">
    <source>
        <dbReference type="Proteomes" id="UP000266861"/>
    </source>
</evidence>
<feature type="compositionally biased region" description="Low complexity" evidence="6">
    <location>
        <begin position="332"/>
        <end position="348"/>
    </location>
</feature>
<evidence type="ECO:0000256" key="2">
    <source>
        <dbReference type="ARBA" id="ARBA00022679"/>
    </source>
</evidence>
<dbReference type="GO" id="GO:0007254">
    <property type="term" value="P:JNK cascade"/>
    <property type="evidence" value="ECO:0007669"/>
    <property type="project" value="TreeGrafter"/>
</dbReference>
<dbReference type="Gene3D" id="1.10.510.10">
    <property type="entry name" value="Transferase(Phosphotransferase) domain 1"/>
    <property type="match status" value="1"/>
</dbReference>
<dbReference type="AlphaFoldDB" id="A0A397IFB5"/>
<keyword evidence="3" id="KW-0547">Nucleotide-binding</keyword>
<dbReference type="GO" id="GO:0004709">
    <property type="term" value="F:MAP kinase kinase kinase activity"/>
    <property type="evidence" value="ECO:0007669"/>
    <property type="project" value="TreeGrafter"/>
</dbReference>
<evidence type="ECO:0000256" key="6">
    <source>
        <dbReference type="SAM" id="MobiDB-lite"/>
    </source>
</evidence>
<name>A0A397IFB5_9GLOM</name>
<dbReference type="STRING" id="1348612.A0A397IFB5"/>
<keyword evidence="1" id="KW-0723">Serine/threonine-protein kinase</keyword>
<dbReference type="OrthoDB" id="4062651at2759"/>
<reference evidence="8 9" key="1">
    <citation type="submission" date="2018-08" db="EMBL/GenBank/DDBJ databases">
        <title>Genome and evolution of the arbuscular mycorrhizal fungus Diversispora epigaea (formerly Glomus versiforme) and its bacterial endosymbionts.</title>
        <authorList>
            <person name="Sun X."/>
            <person name="Fei Z."/>
            <person name="Harrison M."/>
        </authorList>
    </citation>
    <scope>NUCLEOTIDE SEQUENCE [LARGE SCALE GENOMIC DNA]</scope>
    <source>
        <strain evidence="8 9">IT104</strain>
    </source>
</reference>
<dbReference type="PANTHER" id="PTHR46716">
    <property type="entry name" value="MITOGEN-ACTIVATED PROTEIN KINASE KINASE KINASE 7"/>
    <property type="match status" value="1"/>
</dbReference>
<dbReference type="GO" id="GO:0005524">
    <property type="term" value="F:ATP binding"/>
    <property type="evidence" value="ECO:0007669"/>
    <property type="project" value="UniProtKB-KW"/>
</dbReference>
<dbReference type="PANTHER" id="PTHR46716:SF1">
    <property type="entry name" value="MITOGEN-ACTIVATED PROTEIN KINASE KINASE KINASE 7"/>
    <property type="match status" value="1"/>
</dbReference>
<keyword evidence="5" id="KW-0067">ATP-binding</keyword>
<gene>
    <name evidence="8" type="ORF">Glove_220g44</name>
</gene>
<dbReference type="Pfam" id="PF07714">
    <property type="entry name" value="PK_Tyr_Ser-Thr"/>
    <property type="match status" value="1"/>
</dbReference>
<dbReference type="InterPro" id="IPR011009">
    <property type="entry name" value="Kinase-like_dom_sf"/>
</dbReference>
<evidence type="ECO:0000259" key="7">
    <source>
        <dbReference type="PROSITE" id="PS50011"/>
    </source>
</evidence>
<dbReference type="PROSITE" id="PS50011">
    <property type="entry name" value="PROTEIN_KINASE_DOM"/>
    <property type="match status" value="1"/>
</dbReference>
<evidence type="ECO:0000256" key="1">
    <source>
        <dbReference type="ARBA" id="ARBA00022527"/>
    </source>
</evidence>
<comment type="caution">
    <text evidence="8">The sequence shown here is derived from an EMBL/GenBank/DDBJ whole genome shotgun (WGS) entry which is preliminary data.</text>
</comment>
<dbReference type="Proteomes" id="UP000266861">
    <property type="component" value="Unassembled WGS sequence"/>
</dbReference>
<feature type="domain" description="Protein kinase" evidence="7">
    <location>
        <begin position="1"/>
        <end position="291"/>
    </location>
</feature>
<dbReference type="InterPro" id="IPR000719">
    <property type="entry name" value="Prot_kinase_dom"/>
</dbReference>
<evidence type="ECO:0000256" key="5">
    <source>
        <dbReference type="ARBA" id="ARBA00022840"/>
    </source>
</evidence>
<organism evidence="8 9">
    <name type="scientific">Diversispora epigaea</name>
    <dbReference type="NCBI Taxonomy" id="1348612"/>
    <lineage>
        <taxon>Eukaryota</taxon>
        <taxon>Fungi</taxon>
        <taxon>Fungi incertae sedis</taxon>
        <taxon>Mucoromycota</taxon>
        <taxon>Glomeromycotina</taxon>
        <taxon>Glomeromycetes</taxon>
        <taxon>Diversisporales</taxon>
        <taxon>Diversisporaceae</taxon>
        <taxon>Diversispora</taxon>
    </lineage>
</organism>